<evidence type="ECO:0000313" key="3">
    <source>
        <dbReference type="Proteomes" id="UP000030143"/>
    </source>
</evidence>
<organism evidence="2 3">
    <name type="scientific">Penicillium expansum</name>
    <name type="common">Blue mold rot fungus</name>
    <dbReference type="NCBI Taxonomy" id="27334"/>
    <lineage>
        <taxon>Eukaryota</taxon>
        <taxon>Fungi</taxon>
        <taxon>Dikarya</taxon>
        <taxon>Ascomycota</taxon>
        <taxon>Pezizomycotina</taxon>
        <taxon>Eurotiomycetes</taxon>
        <taxon>Eurotiomycetidae</taxon>
        <taxon>Eurotiales</taxon>
        <taxon>Aspergillaceae</taxon>
        <taxon>Penicillium</taxon>
    </lineage>
</organism>
<dbReference type="HOGENOM" id="CLU_1722996_0_0_1"/>
<dbReference type="RefSeq" id="XP_016598391.1">
    <property type="nucleotide sequence ID" value="XM_016744908.1"/>
</dbReference>
<name>A0A0A2JWZ5_PENEN</name>
<accession>A0A0A2JWZ5</accession>
<dbReference type="VEuPathDB" id="FungiDB:PEXP_108680"/>
<protein>
    <submittedName>
        <fullName evidence="2">Uncharacterized protein</fullName>
    </submittedName>
</protein>
<sequence>MAWPSRNNQVDYSSLPQLHDVGNEDSTFYKETSATQAPFVTAAEPLSTEYGFYNPRVSLGAALLHPNSALPSTIAPFNLEYMDQGAMQGLPVQWNGTIEGPATNHHPLVENTVGVEALYSASTVQQPSPPKDSGIPTTRGHRARGRPAKKQE</sequence>
<feature type="region of interest" description="Disordered" evidence="1">
    <location>
        <begin position="122"/>
        <end position="152"/>
    </location>
</feature>
<dbReference type="AlphaFoldDB" id="A0A0A2JWZ5"/>
<evidence type="ECO:0000313" key="2">
    <source>
        <dbReference type="EMBL" id="KGO56685.1"/>
    </source>
</evidence>
<proteinExistence type="predicted"/>
<gene>
    <name evidence="2" type="ORF">PEX2_076380</name>
</gene>
<feature type="compositionally biased region" description="Basic residues" evidence="1">
    <location>
        <begin position="139"/>
        <end position="152"/>
    </location>
</feature>
<dbReference type="EMBL" id="JQFZ01000161">
    <property type="protein sequence ID" value="KGO56685.1"/>
    <property type="molecule type" value="Genomic_DNA"/>
</dbReference>
<dbReference type="GeneID" id="27680328"/>
<dbReference type="Proteomes" id="UP000030143">
    <property type="component" value="Unassembled WGS sequence"/>
</dbReference>
<dbReference type="STRING" id="27334.A0A0A2JWZ5"/>
<keyword evidence="3" id="KW-1185">Reference proteome</keyword>
<reference evidence="2 3" key="1">
    <citation type="journal article" date="2015" name="Mol. Plant Microbe Interact.">
        <title>Genome, transcriptome, and functional analyses of Penicillium expansum provide new insights into secondary metabolism and pathogenicity.</title>
        <authorList>
            <person name="Ballester A.R."/>
            <person name="Marcet-Houben M."/>
            <person name="Levin E."/>
            <person name="Sela N."/>
            <person name="Selma-Lazaro C."/>
            <person name="Carmona L."/>
            <person name="Wisniewski M."/>
            <person name="Droby S."/>
            <person name="Gonzalez-Candelas L."/>
            <person name="Gabaldon T."/>
        </authorList>
    </citation>
    <scope>NUCLEOTIDE SEQUENCE [LARGE SCALE GENOMIC DNA]</scope>
    <source>
        <strain evidence="2 3">MD-8</strain>
    </source>
</reference>
<comment type="caution">
    <text evidence="2">The sequence shown here is derived from an EMBL/GenBank/DDBJ whole genome shotgun (WGS) entry which is preliminary data.</text>
</comment>
<evidence type="ECO:0000256" key="1">
    <source>
        <dbReference type="SAM" id="MobiDB-lite"/>
    </source>
</evidence>
<dbReference type="OrthoDB" id="654211at2759"/>